<dbReference type="PANTHER" id="PTHR32243">
    <property type="entry name" value="MALTOSE TRANSPORT SYSTEM PERMEASE-RELATED"/>
    <property type="match status" value="1"/>
</dbReference>
<keyword evidence="5 7" id="KW-1133">Transmembrane helix</keyword>
<protein>
    <submittedName>
        <fullName evidence="9">Sugar ABC transporter permease</fullName>
    </submittedName>
</protein>
<dbReference type="PROSITE" id="PS50928">
    <property type="entry name" value="ABC_TM1"/>
    <property type="match status" value="1"/>
</dbReference>
<dbReference type="Gene3D" id="1.10.3720.10">
    <property type="entry name" value="MetI-like"/>
    <property type="match status" value="1"/>
</dbReference>
<proteinExistence type="inferred from homology"/>
<keyword evidence="3" id="KW-1003">Cell membrane</keyword>
<organism evidence="9 10">
    <name type="scientific">Ensifer adhaerens</name>
    <name type="common">Sinorhizobium morelense</name>
    <dbReference type="NCBI Taxonomy" id="106592"/>
    <lineage>
        <taxon>Bacteria</taxon>
        <taxon>Pseudomonadati</taxon>
        <taxon>Pseudomonadota</taxon>
        <taxon>Alphaproteobacteria</taxon>
        <taxon>Hyphomicrobiales</taxon>
        <taxon>Rhizobiaceae</taxon>
        <taxon>Sinorhizobium/Ensifer group</taxon>
        <taxon>Ensifer</taxon>
    </lineage>
</organism>
<reference evidence="10" key="1">
    <citation type="submission" date="2015-07" db="EMBL/GenBank/DDBJ databases">
        <title>Whole genome sequence of an Ensifer adhaerens strain isolated from a cave pool in the Wind Cave National Park.</title>
        <authorList>
            <person name="Eng W.W.H."/>
            <person name="Gan H.M."/>
            <person name="Barton H.A."/>
            <person name="Savka M.A."/>
        </authorList>
    </citation>
    <scope>NUCLEOTIDE SEQUENCE [LARGE SCALE GENOMIC DNA]</scope>
    <source>
        <strain evidence="10">SD006</strain>
    </source>
</reference>
<evidence type="ECO:0000256" key="6">
    <source>
        <dbReference type="ARBA" id="ARBA00023136"/>
    </source>
</evidence>
<dbReference type="PATRIC" id="fig|106592.7.peg.3421"/>
<dbReference type="InterPro" id="IPR050901">
    <property type="entry name" value="BP-dep_ABC_trans_perm"/>
</dbReference>
<dbReference type="AlphaFoldDB" id="A0A0L8C3D9"/>
<evidence type="ECO:0000256" key="4">
    <source>
        <dbReference type="ARBA" id="ARBA00022692"/>
    </source>
</evidence>
<feature type="domain" description="ABC transmembrane type-1" evidence="8">
    <location>
        <begin position="80"/>
        <end position="270"/>
    </location>
</feature>
<evidence type="ECO:0000313" key="9">
    <source>
        <dbReference type="EMBL" id="KOF21411.1"/>
    </source>
</evidence>
<accession>A0A0L8C3D9</accession>
<evidence type="ECO:0000256" key="5">
    <source>
        <dbReference type="ARBA" id="ARBA00022989"/>
    </source>
</evidence>
<dbReference type="GO" id="GO:0055085">
    <property type="term" value="P:transmembrane transport"/>
    <property type="evidence" value="ECO:0007669"/>
    <property type="project" value="InterPro"/>
</dbReference>
<dbReference type="Pfam" id="PF00528">
    <property type="entry name" value="BPD_transp_1"/>
    <property type="match status" value="1"/>
</dbReference>
<feature type="transmembrane region" description="Helical" evidence="7">
    <location>
        <begin position="84"/>
        <end position="105"/>
    </location>
</feature>
<evidence type="ECO:0000259" key="8">
    <source>
        <dbReference type="PROSITE" id="PS50928"/>
    </source>
</evidence>
<keyword evidence="2 7" id="KW-0813">Transport</keyword>
<dbReference type="InterPro" id="IPR000515">
    <property type="entry name" value="MetI-like"/>
</dbReference>
<dbReference type="InterPro" id="IPR035906">
    <property type="entry name" value="MetI-like_sf"/>
</dbReference>
<comment type="caution">
    <text evidence="9">The sequence shown here is derived from an EMBL/GenBank/DDBJ whole genome shotgun (WGS) entry which is preliminary data.</text>
</comment>
<feature type="transmembrane region" description="Helical" evidence="7">
    <location>
        <begin position="249"/>
        <end position="270"/>
    </location>
</feature>
<evidence type="ECO:0000256" key="2">
    <source>
        <dbReference type="ARBA" id="ARBA00022448"/>
    </source>
</evidence>
<dbReference type="OrthoDB" id="9815445at2"/>
<comment type="similarity">
    <text evidence="7">Belongs to the binding-protein-dependent transport system permease family.</text>
</comment>
<evidence type="ECO:0000256" key="7">
    <source>
        <dbReference type="RuleBase" id="RU363032"/>
    </source>
</evidence>
<dbReference type="SUPFAM" id="SSF161098">
    <property type="entry name" value="MetI-like"/>
    <property type="match status" value="1"/>
</dbReference>
<evidence type="ECO:0000256" key="1">
    <source>
        <dbReference type="ARBA" id="ARBA00004651"/>
    </source>
</evidence>
<comment type="subcellular location">
    <subcellularLocation>
        <location evidence="1 7">Cell membrane</location>
        <topology evidence="1 7">Multi-pass membrane protein</topology>
    </subcellularLocation>
</comment>
<keyword evidence="6 7" id="KW-0472">Membrane</keyword>
<feature type="transmembrane region" description="Helical" evidence="7">
    <location>
        <begin position="148"/>
        <end position="167"/>
    </location>
</feature>
<name>A0A0L8C3D9_ENSAD</name>
<dbReference type="PANTHER" id="PTHR32243:SF18">
    <property type="entry name" value="INNER MEMBRANE ABC TRANSPORTER PERMEASE PROTEIN YCJP"/>
    <property type="match status" value="1"/>
</dbReference>
<evidence type="ECO:0000313" key="10">
    <source>
        <dbReference type="Proteomes" id="UP000037425"/>
    </source>
</evidence>
<dbReference type="Proteomes" id="UP000037425">
    <property type="component" value="Unassembled WGS sequence"/>
</dbReference>
<feature type="transmembrane region" description="Helical" evidence="7">
    <location>
        <begin position="12"/>
        <end position="32"/>
    </location>
</feature>
<dbReference type="EMBL" id="LGAP01000002">
    <property type="protein sequence ID" value="KOF21411.1"/>
    <property type="molecule type" value="Genomic_DNA"/>
</dbReference>
<feature type="transmembrane region" description="Helical" evidence="7">
    <location>
        <begin position="204"/>
        <end position="229"/>
    </location>
</feature>
<feature type="transmembrane region" description="Helical" evidence="7">
    <location>
        <begin position="117"/>
        <end position="136"/>
    </location>
</feature>
<dbReference type="GO" id="GO:0005886">
    <property type="term" value="C:plasma membrane"/>
    <property type="evidence" value="ECO:0007669"/>
    <property type="project" value="UniProtKB-SubCell"/>
</dbReference>
<evidence type="ECO:0000256" key="3">
    <source>
        <dbReference type="ARBA" id="ARBA00022475"/>
    </source>
</evidence>
<sequence length="285" mass="31027">METMSPVERVLRAVALTLVVVFFMFPIFWIFLMSFQTNETILAIPPSIVFSPTLSNYAALITGKLQTAAGTLDIAFMRNLGNSIFLSVASVAVALVLGVPAAYAFARHKFKGSEDIAFTLLSFRFAPPLLVLLPLTQYFQWLGLSNTYFGLIWVYQLICLPLILWIVRGYFEDISADVEYAYRIAGHSWFATFRKIALPLAGPGIAAAGLLAFIFAWNNFVFALVLASADKQPVTVGALAFVTSSGIQYGQIASAIVLSVTPTLALALYAQRYLVEGLSLGAVKG</sequence>
<dbReference type="CDD" id="cd06261">
    <property type="entry name" value="TM_PBP2"/>
    <property type="match status" value="1"/>
</dbReference>
<gene>
    <name evidence="9" type="ORF">AC244_08740</name>
</gene>
<keyword evidence="4 7" id="KW-0812">Transmembrane</keyword>
<dbReference type="RefSeq" id="WP_053248351.1">
    <property type="nucleotide sequence ID" value="NZ_LGAP01000002.1"/>
</dbReference>